<accession>A0A1Q6DTR5</accession>
<keyword evidence="3" id="KW-1185">Reference proteome</keyword>
<dbReference type="AlphaFoldDB" id="A0A1Q6DTR5"/>
<reference evidence="2" key="1">
    <citation type="submission" date="2016-12" db="EMBL/GenBank/DDBJ databases">
        <title>Discovery of methanogenic haloarchaea.</title>
        <authorList>
            <person name="Sorokin D.Y."/>
            <person name="Makarova K.S."/>
            <person name="Abbas B."/>
            <person name="Ferrer M."/>
            <person name="Golyshin P.N."/>
        </authorList>
    </citation>
    <scope>NUCLEOTIDE SEQUENCE [LARGE SCALE GENOMIC DNA]</scope>
    <source>
        <strain evidence="2">HMET1</strain>
    </source>
</reference>
<evidence type="ECO:0000313" key="3">
    <source>
        <dbReference type="Proteomes" id="UP000185744"/>
    </source>
</evidence>
<keyword evidence="1" id="KW-0812">Transmembrane</keyword>
<name>A0A1Q6DTR5_METT1</name>
<evidence type="ECO:0000313" key="2">
    <source>
        <dbReference type="EMBL" id="OKY77737.1"/>
    </source>
</evidence>
<sequence length="429" mass="49507">MEKKLNNLGRIKKLNQAKLILLLVILLSIAALTLTTPQANALSEEDVTISPDVYLHPNNASYYLNYSHQTTLNYLSITKGTNTTVVSGRYNLTIQNSDIKTITFYEDLKINSTDQVKVIIKKYTKNHIKWSFSQNTGSATIEINNLNNQKYLLQRDNQLIDIINISNHKFSYTEENWSKHNYTLITTDTTNNSESWRKTIYSYNVNSTTKINHTSNKQLKDVVVKVDLPSQIQEIESVKYISDNVTEKISYITTSNSEEIYTFFNSLKRDIKHTILVQAHKFEVNPKETEVTVLKSYIEKSPRCILKISNLTEIDNLVLNFPHHNLTNYKVQGEAEDKWKNIKFDRQGNHKIKISQVEYKKFNSDTITLKITEADKETDREQGINIPIQNLIKNIISGPLLLIAFIQLIIAIFVVLLVFLLIKSREEEK</sequence>
<dbReference type="InParanoid" id="A0A1Q6DTR5"/>
<proteinExistence type="predicted"/>
<keyword evidence="1" id="KW-1133">Transmembrane helix</keyword>
<dbReference type="EMBL" id="MSDW01000001">
    <property type="protein sequence ID" value="OKY77737.1"/>
    <property type="molecule type" value="Genomic_DNA"/>
</dbReference>
<protein>
    <submittedName>
        <fullName evidence="2">Uncharacterized protein</fullName>
    </submittedName>
</protein>
<dbReference type="Proteomes" id="UP000185744">
    <property type="component" value="Unassembled WGS sequence"/>
</dbReference>
<organism evidence="2 3">
    <name type="scientific">Methanohalarchaeum thermophilum</name>
    <dbReference type="NCBI Taxonomy" id="1903181"/>
    <lineage>
        <taxon>Archaea</taxon>
        <taxon>Methanobacteriati</taxon>
        <taxon>Methanobacteriota</taxon>
        <taxon>Methanonatronarchaeia</taxon>
        <taxon>Methanonatronarchaeales</taxon>
        <taxon>Methanonatronarchaeaceae</taxon>
        <taxon>Candidatus Methanohalarchaeum</taxon>
    </lineage>
</organism>
<evidence type="ECO:0000256" key="1">
    <source>
        <dbReference type="SAM" id="Phobius"/>
    </source>
</evidence>
<keyword evidence="1" id="KW-0472">Membrane</keyword>
<gene>
    <name evidence="2" type="ORF">BTN85_0206</name>
</gene>
<comment type="caution">
    <text evidence="2">The sequence shown here is derived from an EMBL/GenBank/DDBJ whole genome shotgun (WGS) entry which is preliminary data.</text>
</comment>
<feature type="transmembrane region" description="Helical" evidence="1">
    <location>
        <begin position="400"/>
        <end position="422"/>
    </location>
</feature>